<keyword evidence="2 5" id="KW-0812">Transmembrane</keyword>
<evidence type="ECO:0000313" key="8">
    <source>
        <dbReference type="Proteomes" id="UP000184428"/>
    </source>
</evidence>
<feature type="transmembrane region" description="Helical" evidence="5">
    <location>
        <begin position="43"/>
        <end position="61"/>
    </location>
</feature>
<dbReference type="Proteomes" id="UP000184428">
    <property type="component" value="Unassembled WGS sequence"/>
</dbReference>
<evidence type="ECO:0000256" key="1">
    <source>
        <dbReference type="ARBA" id="ARBA00022475"/>
    </source>
</evidence>
<dbReference type="AlphaFoldDB" id="A0A1M7UZV0"/>
<keyword evidence="1" id="KW-1003">Cell membrane</keyword>
<evidence type="ECO:0000256" key="3">
    <source>
        <dbReference type="ARBA" id="ARBA00022989"/>
    </source>
</evidence>
<accession>A0A1M7UZV0</accession>
<evidence type="ECO:0000259" key="6">
    <source>
        <dbReference type="Pfam" id="PF06305"/>
    </source>
</evidence>
<keyword evidence="3 5" id="KW-1133">Transmembrane helix</keyword>
<gene>
    <name evidence="7" type="ORF">SAMN05660350_04570</name>
</gene>
<dbReference type="Pfam" id="PF06305">
    <property type="entry name" value="LapA_dom"/>
    <property type="match status" value="1"/>
</dbReference>
<organism evidence="7 8">
    <name type="scientific">Geodermatophilus obscurus</name>
    <dbReference type="NCBI Taxonomy" id="1861"/>
    <lineage>
        <taxon>Bacteria</taxon>
        <taxon>Bacillati</taxon>
        <taxon>Actinomycetota</taxon>
        <taxon>Actinomycetes</taxon>
        <taxon>Geodermatophilales</taxon>
        <taxon>Geodermatophilaceae</taxon>
        <taxon>Geodermatophilus</taxon>
    </lineage>
</organism>
<keyword evidence="4 5" id="KW-0472">Membrane</keyword>
<evidence type="ECO:0000256" key="5">
    <source>
        <dbReference type="SAM" id="Phobius"/>
    </source>
</evidence>
<dbReference type="EMBL" id="FRDM01000047">
    <property type="protein sequence ID" value="SHN88551.1"/>
    <property type="molecule type" value="Genomic_DNA"/>
</dbReference>
<feature type="domain" description="Lipopolysaccharide assembly protein A" evidence="6">
    <location>
        <begin position="22"/>
        <end position="68"/>
    </location>
</feature>
<protein>
    <recommendedName>
        <fullName evidence="6">Lipopolysaccharide assembly protein A domain-containing protein</fullName>
    </recommendedName>
</protein>
<dbReference type="InterPro" id="IPR010445">
    <property type="entry name" value="LapA_dom"/>
</dbReference>
<dbReference type="GO" id="GO:0005886">
    <property type="term" value="C:plasma membrane"/>
    <property type="evidence" value="ECO:0007669"/>
    <property type="project" value="InterPro"/>
</dbReference>
<proteinExistence type="predicted"/>
<name>A0A1M7UZV0_9ACTN</name>
<sequence length="68" mass="7081">MGLALALLIAVTVILVLFVVFNGQTVQISLVFADVQAPLVLALLIAAVLGALIAALAGAVMRARRRNR</sequence>
<reference evidence="7 8" key="1">
    <citation type="submission" date="2016-12" db="EMBL/GenBank/DDBJ databases">
        <authorList>
            <person name="Song W.-J."/>
            <person name="Kurnit D.M."/>
        </authorList>
    </citation>
    <scope>NUCLEOTIDE SEQUENCE [LARGE SCALE GENOMIC DNA]</scope>
    <source>
        <strain evidence="7 8">DSM 43162</strain>
    </source>
</reference>
<evidence type="ECO:0000313" key="7">
    <source>
        <dbReference type="EMBL" id="SHN88551.1"/>
    </source>
</evidence>
<evidence type="ECO:0000256" key="4">
    <source>
        <dbReference type="ARBA" id="ARBA00023136"/>
    </source>
</evidence>
<evidence type="ECO:0000256" key="2">
    <source>
        <dbReference type="ARBA" id="ARBA00022692"/>
    </source>
</evidence>